<organism evidence="4 5">
    <name type="scientific">Noviherbaspirillum galbum</name>
    <dbReference type="NCBI Taxonomy" id="2709383"/>
    <lineage>
        <taxon>Bacteria</taxon>
        <taxon>Pseudomonadati</taxon>
        <taxon>Pseudomonadota</taxon>
        <taxon>Betaproteobacteria</taxon>
        <taxon>Burkholderiales</taxon>
        <taxon>Oxalobacteraceae</taxon>
        <taxon>Noviherbaspirillum</taxon>
    </lineage>
</organism>
<keyword evidence="5" id="KW-1185">Reference proteome</keyword>
<accession>A0A6B3SQN4</accession>
<dbReference type="AlphaFoldDB" id="A0A6B3SQN4"/>
<dbReference type="GO" id="GO:0016787">
    <property type="term" value="F:hydrolase activity"/>
    <property type="evidence" value="ECO:0007669"/>
    <property type="project" value="UniProtKB-KW"/>
</dbReference>
<evidence type="ECO:0000256" key="1">
    <source>
        <dbReference type="ARBA" id="ARBA00001946"/>
    </source>
</evidence>
<gene>
    <name evidence="4" type="ORF">G3574_06500</name>
</gene>
<keyword evidence="3" id="KW-0460">Magnesium</keyword>
<dbReference type="NCBIfam" id="TIGR01509">
    <property type="entry name" value="HAD-SF-IA-v3"/>
    <property type="match status" value="1"/>
</dbReference>
<dbReference type="Gene3D" id="1.20.120.1600">
    <property type="match status" value="1"/>
</dbReference>
<comment type="caution">
    <text evidence="4">The sequence shown here is derived from an EMBL/GenBank/DDBJ whole genome shotgun (WGS) entry which is preliminary data.</text>
</comment>
<protein>
    <submittedName>
        <fullName evidence="4">HAD family hydrolase</fullName>
    </submittedName>
</protein>
<reference evidence="4 5" key="1">
    <citation type="submission" date="2020-02" db="EMBL/GenBank/DDBJ databases">
        <authorList>
            <person name="Kim M.K."/>
        </authorList>
    </citation>
    <scope>NUCLEOTIDE SEQUENCE [LARGE SCALE GENOMIC DNA]</scope>
    <source>
        <strain evidence="4 5">17J57-3</strain>
    </source>
</reference>
<dbReference type="EMBL" id="JAAIVB010000014">
    <property type="protein sequence ID" value="NEX60722.1"/>
    <property type="molecule type" value="Genomic_DNA"/>
</dbReference>
<proteinExistence type="predicted"/>
<dbReference type="InterPro" id="IPR006439">
    <property type="entry name" value="HAD-SF_hydro_IA"/>
</dbReference>
<sequence length="235" mass="25947">MPSIKAVLFDLDDTLWPVVPVIERAENLMFDWLRRHAPAVPARFSITELRERRKALMATDPVYQLDLRRLRHAGLTEAFLATGEDPALVESAMAVFTKARNEVELFDDVLPALSALRGRVILGSVSNGVADLEAIGLAHWFDASIAAYQLGRAKPDPEIFLAACDALGVAPRETVYVGDDPRLDVEGAQRAGLRGVLMDRQHLRPRDIPAHIAPDAVCGTLTELQQWLQDELAKP</sequence>
<comment type="cofactor">
    <cofactor evidence="1">
        <name>Mg(2+)</name>
        <dbReference type="ChEBI" id="CHEBI:18420"/>
    </cofactor>
</comment>
<dbReference type="SFLD" id="SFLDS00003">
    <property type="entry name" value="Haloacid_Dehalogenase"/>
    <property type="match status" value="1"/>
</dbReference>
<name>A0A6B3SQN4_9BURK</name>
<dbReference type="PRINTS" id="PR00413">
    <property type="entry name" value="HADHALOGNASE"/>
</dbReference>
<dbReference type="Pfam" id="PF00702">
    <property type="entry name" value="Hydrolase"/>
    <property type="match status" value="1"/>
</dbReference>
<dbReference type="Gene3D" id="3.40.50.1000">
    <property type="entry name" value="HAD superfamily/HAD-like"/>
    <property type="match status" value="1"/>
</dbReference>
<dbReference type="InterPro" id="IPR036412">
    <property type="entry name" value="HAD-like_sf"/>
</dbReference>
<dbReference type="NCBIfam" id="TIGR01549">
    <property type="entry name" value="HAD-SF-IA-v1"/>
    <property type="match status" value="1"/>
</dbReference>
<dbReference type="SUPFAM" id="SSF56784">
    <property type="entry name" value="HAD-like"/>
    <property type="match status" value="1"/>
</dbReference>
<evidence type="ECO:0000313" key="5">
    <source>
        <dbReference type="Proteomes" id="UP000482155"/>
    </source>
</evidence>
<evidence type="ECO:0000256" key="3">
    <source>
        <dbReference type="ARBA" id="ARBA00022842"/>
    </source>
</evidence>
<dbReference type="SFLD" id="SFLDG01129">
    <property type="entry name" value="C1.5:_HAD__Beta-PGM__Phosphata"/>
    <property type="match status" value="1"/>
</dbReference>
<dbReference type="InterPro" id="IPR051400">
    <property type="entry name" value="HAD-like_hydrolase"/>
</dbReference>
<dbReference type="PANTHER" id="PTHR46470:SF4">
    <property type="entry name" value="5-AMINO-6-(5-PHOSPHO-D-RIBITYLAMINO)URACIL PHOSPHATASE YIGB"/>
    <property type="match status" value="1"/>
</dbReference>
<dbReference type="PANTHER" id="PTHR46470">
    <property type="entry name" value="N-ACYLNEURAMINATE-9-PHOSPHATASE"/>
    <property type="match status" value="1"/>
</dbReference>
<dbReference type="Proteomes" id="UP000482155">
    <property type="component" value="Unassembled WGS sequence"/>
</dbReference>
<dbReference type="GO" id="GO:0009231">
    <property type="term" value="P:riboflavin biosynthetic process"/>
    <property type="evidence" value="ECO:0007669"/>
    <property type="project" value="TreeGrafter"/>
</dbReference>
<keyword evidence="2 4" id="KW-0378">Hydrolase</keyword>
<dbReference type="RefSeq" id="WP_163961236.1">
    <property type="nucleotide sequence ID" value="NZ_JAAIVB010000014.1"/>
</dbReference>
<evidence type="ECO:0000256" key="2">
    <source>
        <dbReference type="ARBA" id="ARBA00022801"/>
    </source>
</evidence>
<evidence type="ECO:0000313" key="4">
    <source>
        <dbReference type="EMBL" id="NEX60722.1"/>
    </source>
</evidence>
<dbReference type="InterPro" id="IPR023214">
    <property type="entry name" value="HAD_sf"/>
</dbReference>